<name>A0A178LQK4_MYCIR</name>
<protein>
    <recommendedName>
        <fullName evidence="3">DUF2855 domain-containing protein</fullName>
    </recommendedName>
</protein>
<dbReference type="Proteomes" id="UP000078396">
    <property type="component" value="Unassembled WGS sequence"/>
</dbReference>
<dbReference type="EMBL" id="LWCS01000048">
    <property type="protein sequence ID" value="OAN33569.1"/>
    <property type="molecule type" value="Genomic_DNA"/>
</dbReference>
<dbReference type="InterPro" id="IPR021276">
    <property type="entry name" value="DUF2855"/>
</dbReference>
<reference evidence="1 2" key="1">
    <citation type="submission" date="2016-04" db="EMBL/GenBank/DDBJ databases">
        <title>Draft Genome Sequences of Staphylococcus capitis Strain H36, S. capitis Strain H65, S. cohnii Strain H62, S. hominis Strain H69, Mycobacterium iranicum Strain H39, Plantibacter sp. Strain H53, Pseudomonas oryzihabitans Strain H72, and Microbacterium sp. Strain H83, isolated from residential settings.</title>
        <authorList>
            <person name="Lymperopoulou D."/>
            <person name="Adams R.I."/>
            <person name="Lindow S."/>
            <person name="Coil D.A."/>
            <person name="Jospin G."/>
            <person name="Eisen J.A."/>
        </authorList>
    </citation>
    <scope>NUCLEOTIDE SEQUENCE [LARGE SCALE GENOMIC DNA]</scope>
    <source>
        <strain evidence="1 2">H39</strain>
    </source>
</reference>
<evidence type="ECO:0000313" key="2">
    <source>
        <dbReference type="Proteomes" id="UP000078396"/>
    </source>
</evidence>
<comment type="caution">
    <text evidence="1">The sequence shown here is derived from an EMBL/GenBank/DDBJ whole genome shotgun (WGS) entry which is preliminary data.</text>
</comment>
<dbReference type="Pfam" id="PF11017">
    <property type="entry name" value="DUF2855"/>
    <property type="match status" value="1"/>
</dbReference>
<dbReference type="RefSeq" id="WP_064284066.1">
    <property type="nucleotide sequence ID" value="NZ_LWCS01000048.1"/>
</dbReference>
<dbReference type="OrthoDB" id="8953110at2"/>
<organism evidence="1 2">
    <name type="scientific">Mycolicibacterium iranicum</name>
    <name type="common">Mycobacterium iranicum</name>
    <dbReference type="NCBI Taxonomy" id="912594"/>
    <lineage>
        <taxon>Bacteria</taxon>
        <taxon>Bacillati</taxon>
        <taxon>Actinomycetota</taxon>
        <taxon>Actinomycetes</taxon>
        <taxon>Mycobacteriales</taxon>
        <taxon>Mycobacteriaceae</taxon>
        <taxon>Mycolicibacterium</taxon>
    </lineage>
</organism>
<accession>A0A178LQK4</accession>
<sequence>MTTRLAVQRHDIRQTRWEDTPPLALEDGAVRMRIDTFALTSNNITYATLGDLMNYWQFFPTGDPATGCVPTWGFATVAESRHPGVERGEKFYGYYPIADEVVLTPGTLDDTGFVDAAEHRRGLPPVYNRYVRCSTDPGYVAGLEAQQALFRPLFSTSFLLDDFFNENHFFGASTAILSSASSKTAYGTAFCLARRAGEVRVLGLTSASNLDFTRSLGCYDDVLTYDHIAALPESDSVYIDFSGRASVRAAVHQRLGDRLTYDCAVGVTHWDAAPGDATLPGPSPVFFFVPDWAAQRARQWGQAGLLQRIGGAYLAFLEPLTRGANPWLTVVTGKGRDAIDTVYTALLDGKIPAREGHILSV</sequence>
<evidence type="ECO:0008006" key="3">
    <source>
        <dbReference type="Google" id="ProtNLM"/>
    </source>
</evidence>
<gene>
    <name evidence="1" type="ORF">A4X20_27795</name>
</gene>
<dbReference type="AlphaFoldDB" id="A0A178LQK4"/>
<proteinExistence type="predicted"/>
<evidence type="ECO:0000313" key="1">
    <source>
        <dbReference type="EMBL" id="OAN33569.1"/>
    </source>
</evidence>